<sequence>MEQEQTPNQEQQTCGCQICGGQCPKCRMEGCGMCPFCQRTRCPVCPLCAAQQEPFIGQETLQRTVNRFNLTFERVALFLILLLVAYVAWKHYNE</sequence>
<evidence type="ECO:0000313" key="3">
    <source>
        <dbReference type="Proteomes" id="UP001162001"/>
    </source>
</evidence>
<keyword evidence="1" id="KW-1133">Transmembrane helix</keyword>
<accession>A0A7D3V7L5</accession>
<protein>
    <submittedName>
        <fullName evidence="2">Uncharacterized protein</fullName>
    </submittedName>
</protein>
<keyword evidence="1" id="KW-0812">Transmembrane</keyword>
<dbReference type="Proteomes" id="UP001162001">
    <property type="component" value="Segment"/>
</dbReference>
<evidence type="ECO:0000313" key="2">
    <source>
        <dbReference type="EMBL" id="QKF94096.1"/>
    </source>
</evidence>
<evidence type="ECO:0000256" key="1">
    <source>
        <dbReference type="SAM" id="Phobius"/>
    </source>
</evidence>
<keyword evidence="1" id="KW-0472">Membrane</keyword>
<reference evidence="2 3" key="1">
    <citation type="submission" date="2020-04" db="EMBL/GenBank/DDBJ databases">
        <title>Advantages and limits of metagenomic assembly and binning of a giant virus.</title>
        <authorList>
            <person name="Schulz F."/>
            <person name="Andreani J."/>
            <person name="Francis R."/>
            <person name="Boudjemaa H."/>
            <person name="Bou Khalil J.Y."/>
            <person name="Lee J."/>
            <person name="La Scola B."/>
            <person name="Woyke T."/>
        </authorList>
    </citation>
    <scope>NUCLEOTIDE SEQUENCE [LARGE SCALE GENOMIC DNA]</scope>
    <source>
        <strain evidence="2 3">FV1/VV64</strain>
    </source>
</reference>
<organism evidence="2 3">
    <name type="scientific">Fadolivirus FV1/VV64</name>
    <dbReference type="NCBI Taxonomy" id="3070911"/>
    <lineage>
        <taxon>Viruses</taxon>
        <taxon>Varidnaviria</taxon>
        <taxon>Bamfordvirae</taxon>
        <taxon>Nucleocytoviricota</taxon>
        <taxon>Megaviricetes</taxon>
        <taxon>Imitervirales</taxon>
        <taxon>Mimiviridae</taxon>
        <taxon>Klosneuvirinae</taxon>
        <taxon>Fadolivirus</taxon>
        <taxon>Fadolivirus algeromassiliense</taxon>
    </lineage>
</organism>
<name>A0A7D3V7L5_9VIRU</name>
<keyword evidence="3" id="KW-1185">Reference proteome</keyword>
<dbReference type="EMBL" id="MT418680">
    <property type="protein sequence ID" value="QKF94096.1"/>
    <property type="molecule type" value="Genomic_DNA"/>
</dbReference>
<gene>
    <name evidence="2" type="ORF">Fadolivirus_1_638</name>
</gene>
<feature type="transmembrane region" description="Helical" evidence="1">
    <location>
        <begin position="71"/>
        <end position="89"/>
    </location>
</feature>
<proteinExistence type="predicted"/>